<feature type="compositionally biased region" description="Basic and acidic residues" evidence="2">
    <location>
        <begin position="182"/>
        <end position="191"/>
    </location>
</feature>
<feature type="domain" description="C2H2-type" evidence="3">
    <location>
        <begin position="207"/>
        <end position="234"/>
    </location>
</feature>
<dbReference type="PROSITE" id="PS00028">
    <property type="entry name" value="ZINC_FINGER_C2H2_1"/>
    <property type="match status" value="1"/>
</dbReference>
<keyword evidence="1" id="KW-0479">Metal-binding</keyword>
<keyword evidence="1" id="KW-0862">Zinc</keyword>
<dbReference type="GO" id="GO:0008270">
    <property type="term" value="F:zinc ion binding"/>
    <property type="evidence" value="ECO:0007669"/>
    <property type="project" value="UniProtKB-KW"/>
</dbReference>
<feature type="region of interest" description="Disordered" evidence="2">
    <location>
        <begin position="182"/>
        <end position="201"/>
    </location>
</feature>
<organism evidence="4 5">
    <name type="scientific">Klebsormidium nitens</name>
    <name type="common">Green alga</name>
    <name type="synonym">Ulothrix nitens</name>
    <dbReference type="NCBI Taxonomy" id="105231"/>
    <lineage>
        <taxon>Eukaryota</taxon>
        <taxon>Viridiplantae</taxon>
        <taxon>Streptophyta</taxon>
        <taxon>Klebsormidiophyceae</taxon>
        <taxon>Klebsormidiales</taxon>
        <taxon>Klebsormidiaceae</taxon>
        <taxon>Klebsormidium</taxon>
    </lineage>
</organism>
<proteinExistence type="predicted"/>
<feature type="region of interest" description="Disordered" evidence="2">
    <location>
        <begin position="222"/>
        <end position="335"/>
    </location>
</feature>
<dbReference type="Proteomes" id="UP000054558">
    <property type="component" value="Unassembled WGS sequence"/>
</dbReference>
<evidence type="ECO:0000259" key="3">
    <source>
        <dbReference type="PROSITE" id="PS50157"/>
    </source>
</evidence>
<protein>
    <recommendedName>
        <fullName evidence="3">C2H2-type domain-containing protein</fullName>
    </recommendedName>
</protein>
<feature type="compositionally biased region" description="Low complexity" evidence="2">
    <location>
        <begin position="294"/>
        <end position="303"/>
    </location>
</feature>
<name>A0A1Y1IKU2_KLENI</name>
<dbReference type="PROSITE" id="PS50157">
    <property type="entry name" value="ZINC_FINGER_C2H2_2"/>
    <property type="match status" value="1"/>
</dbReference>
<dbReference type="AlphaFoldDB" id="A0A1Y1IKU2"/>
<feature type="compositionally biased region" description="Low complexity" evidence="2">
    <location>
        <begin position="251"/>
        <end position="260"/>
    </location>
</feature>
<evidence type="ECO:0000256" key="2">
    <source>
        <dbReference type="SAM" id="MobiDB-lite"/>
    </source>
</evidence>
<keyword evidence="1" id="KW-0863">Zinc-finger</keyword>
<evidence type="ECO:0000313" key="5">
    <source>
        <dbReference type="Proteomes" id="UP000054558"/>
    </source>
</evidence>
<dbReference type="EMBL" id="DF237630">
    <property type="protein sequence ID" value="GAQ90762.1"/>
    <property type="molecule type" value="Genomic_DNA"/>
</dbReference>
<evidence type="ECO:0000313" key="4">
    <source>
        <dbReference type="EMBL" id="GAQ90762.1"/>
    </source>
</evidence>
<reference evidence="4 5" key="1">
    <citation type="journal article" date="2014" name="Nat. Commun.">
        <title>Klebsormidium flaccidum genome reveals primary factors for plant terrestrial adaptation.</title>
        <authorList>
            <person name="Hori K."/>
            <person name="Maruyama F."/>
            <person name="Fujisawa T."/>
            <person name="Togashi T."/>
            <person name="Yamamoto N."/>
            <person name="Seo M."/>
            <person name="Sato S."/>
            <person name="Yamada T."/>
            <person name="Mori H."/>
            <person name="Tajima N."/>
            <person name="Moriyama T."/>
            <person name="Ikeuchi M."/>
            <person name="Watanabe M."/>
            <person name="Wada H."/>
            <person name="Kobayashi K."/>
            <person name="Saito M."/>
            <person name="Masuda T."/>
            <person name="Sasaki-Sekimoto Y."/>
            <person name="Mashiguchi K."/>
            <person name="Awai K."/>
            <person name="Shimojima M."/>
            <person name="Masuda S."/>
            <person name="Iwai M."/>
            <person name="Nobusawa T."/>
            <person name="Narise T."/>
            <person name="Kondo S."/>
            <person name="Saito H."/>
            <person name="Sato R."/>
            <person name="Murakawa M."/>
            <person name="Ihara Y."/>
            <person name="Oshima-Yamada Y."/>
            <person name="Ohtaka K."/>
            <person name="Satoh M."/>
            <person name="Sonobe K."/>
            <person name="Ishii M."/>
            <person name="Ohtani R."/>
            <person name="Kanamori-Sato M."/>
            <person name="Honoki R."/>
            <person name="Miyazaki D."/>
            <person name="Mochizuki H."/>
            <person name="Umetsu J."/>
            <person name="Higashi K."/>
            <person name="Shibata D."/>
            <person name="Kamiya Y."/>
            <person name="Sato N."/>
            <person name="Nakamura Y."/>
            <person name="Tabata S."/>
            <person name="Ida S."/>
            <person name="Kurokawa K."/>
            <person name="Ohta H."/>
        </authorList>
    </citation>
    <scope>NUCLEOTIDE SEQUENCE [LARGE SCALE GENOMIC DNA]</scope>
    <source>
        <strain evidence="4 5">NIES-2285</strain>
    </source>
</reference>
<evidence type="ECO:0000256" key="1">
    <source>
        <dbReference type="PROSITE-ProRule" id="PRU00042"/>
    </source>
</evidence>
<dbReference type="InterPro" id="IPR013087">
    <property type="entry name" value="Znf_C2H2_type"/>
</dbReference>
<feature type="compositionally biased region" description="Low complexity" evidence="2">
    <location>
        <begin position="315"/>
        <end position="324"/>
    </location>
</feature>
<keyword evidence="5" id="KW-1185">Reference proteome</keyword>
<sequence length="379" mass="40519">MMGTDGPLNFASLADLDNFQAVVKTKHFRDDASFPLKKRFRQRGPFRWFKVWKEATEGSAETGPFLAVANAAARRWWAAEGGVFEGFAYDSTSHVIVISEKMKEGMHGEFWAAFERAGQKLGQKLRTCPSLAKRLMLMEAEHIHDSANIPLCLPVSDVDEARRRGGFAPPDNWRAIIETAMDGRKAPEKTNRAAPGSGNAPGAEKVYHCLHCTRWFSTSQGLAGHTGGHNSRKDKTPARNESGTAARRDSAPAARGAPDGAPGGASGLRSNGRPEAAPEADGPRVGTRKRGRPEAAPAAERPGVGTRSSGRPQEAAPAAAAAVAQPNTPGSNYDHRPGLLAGAAILAKMLYPESDLGAIMMEANGYTAKANEVIDLERC</sequence>
<gene>
    <name evidence="4" type="ORF">KFL_006810080</name>
</gene>
<accession>A0A1Y1IKU2</accession>